<evidence type="ECO:0000313" key="2">
    <source>
        <dbReference type="Proteomes" id="UP000609064"/>
    </source>
</evidence>
<protein>
    <submittedName>
        <fullName evidence="1">Uncharacterized protein</fullName>
    </submittedName>
</protein>
<evidence type="ECO:0000313" key="1">
    <source>
        <dbReference type="EMBL" id="GGD82331.1"/>
    </source>
</evidence>
<sequence>MKYLKTYILIFISFQLYSQQPNKNVLQNAEQGKFGYQKRTSDERYEGLFKTQISGSIIEVVSVTQGDIEYQMNSNEVLRVALPKIQNIKETKITGVSYGINMNYQIDMVINDGKSKQIPLREVILPQRISSNNLGIFGYIELPNSEMEYVPVIVSSKLNPTQNSEIKIKLASNVKISQVKWKYSVYKNGECNPTQPYIAINTSFEKEEAIELVIPNELKTTKICIEIQAQIAGNNRWIPKTLKVYIP</sequence>
<dbReference type="Proteomes" id="UP000609064">
    <property type="component" value="Unassembled WGS sequence"/>
</dbReference>
<reference evidence="1" key="1">
    <citation type="journal article" date="2014" name="Int. J. Syst. Evol. Microbiol.">
        <title>Complete genome sequence of Corynebacterium casei LMG S-19264T (=DSM 44701T), isolated from a smear-ripened cheese.</title>
        <authorList>
            <consortium name="US DOE Joint Genome Institute (JGI-PGF)"/>
            <person name="Walter F."/>
            <person name="Albersmeier A."/>
            <person name="Kalinowski J."/>
            <person name="Ruckert C."/>
        </authorList>
    </citation>
    <scope>NUCLEOTIDE SEQUENCE</scope>
    <source>
        <strain evidence="1">CGMCC 1.15958</strain>
    </source>
</reference>
<keyword evidence="2" id="KW-1185">Reference proteome</keyword>
<proteinExistence type="predicted"/>
<dbReference type="RefSeq" id="WP_188771268.1">
    <property type="nucleotide sequence ID" value="NZ_BMKK01000019.1"/>
</dbReference>
<accession>A0A916Z942</accession>
<reference evidence="1" key="2">
    <citation type="submission" date="2020-09" db="EMBL/GenBank/DDBJ databases">
        <authorList>
            <person name="Sun Q."/>
            <person name="Zhou Y."/>
        </authorList>
    </citation>
    <scope>NUCLEOTIDE SEQUENCE</scope>
    <source>
        <strain evidence="1">CGMCC 1.15958</strain>
    </source>
</reference>
<name>A0A916Z942_9BACT</name>
<organism evidence="1 2">
    <name type="scientific">Emticicia aquatilis</name>
    <dbReference type="NCBI Taxonomy" id="1537369"/>
    <lineage>
        <taxon>Bacteria</taxon>
        <taxon>Pseudomonadati</taxon>
        <taxon>Bacteroidota</taxon>
        <taxon>Cytophagia</taxon>
        <taxon>Cytophagales</taxon>
        <taxon>Leadbetterellaceae</taxon>
        <taxon>Emticicia</taxon>
    </lineage>
</organism>
<comment type="caution">
    <text evidence="1">The sequence shown here is derived from an EMBL/GenBank/DDBJ whole genome shotgun (WGS) entry which is preliminary data.</text>
</comment>
<gene>
    <name evidence="1" type="ORF">GCM10011514_52970</name>
</gene>
<dbReference type="AlphaFoldDB" id="A0A916Z942"/>
<dbReference type="EMBL" id="BMKK01000019">
    <property type="protein sequence ID" value="GGD82331.1"/>
    <property type="molecule type" value="Genomic_DNA"/>
</dbReference>